<reference evidence="10" key="2">
    <citation type="submission" date="2025-08" db="UniProtKB">
        <authorList>
            <consortium name="Ensembl"/>
        </authorList>
    </citation>
    <scope>IDENTIFICATION</scope>
</reference>
<dbReference type="InterPro" id="IPR036392">
    <property type="entry name" value="PLAT/LH2_dom_sf"/>
</dbReference>
<evidence type="ECO:0000256" key="2">
    <source>
        <dbReference type="ARBA" id="ARBA00006664"/>
    </source>
</evidence>
<dbReference type="SMART" id="SM00593">
    <property type="entry name" value="RUN"/>
    <property type="match status" value="2"/>
</dbReference>
<evidence type="ECO:0000256" key="3">
    <source>
        <dbReference type="ARBA" id="ARBA00022658"/>
    </source>
</evidence>
<dbReference type="InterPro" id="IPR047278">
    <property type="entry name" value="DEN5A/B"/>
</dbReference>
<dbReference type="SUPFAM" id="SSF49723">
    <property type="entry name" value="Lipase/lipooxygenase domain (PLAT/LH2 domain)"/>
    <property type="match status" value="1"/>
</dbReference>
<feature type="domain" description="RUN" evidence="9">
    <location>
        <begin position="767"/>
        <end position="896"/>
    </location>
</feature>
<keyword evidence="3" id="KW-0344">Guanine-nucleotide releasing factor</keyword>
<dbReference type="Gene3D" id="2.60.60.20">
    <property type="entry name" value="PLAT/LH2 domain"/>
    <property type="match status" value="1"/>
</dbReference>
<dbReference type="SMART" id="SM00801">
    <property type="entry name" value="dDENN"/>
    <property type="match status" value="1"/>
</dbReference>
<evidence type="ECO:0000256" key="4">
    <source>
        <dbReference type="ARBA" id="ARBA00022737"/>
    </source>
</evidence>
<evidence type="ECO:0000313" key="11">
    <source>
        <dbReference type="Proteomes" id="UP000694397"/>
    </source>
</evidence>
<dbReference type="PANTHER" id="PTHR46070:SF2">
    <property type="entry name" value="DENN DOMAIN-CONTAINING PROTEIN 5A"/>
    <property type="match status" value="1"/>
</dbReference>
<dbReference type="Ensembl" id="ENSSFOT00015067828.1">
    <property type="protein sequence ID" value="ENSSFOP00015060882.1"/>
    <property type="gene ID" value="ENSSFOG00015014112.2"/>
</dbReference>
<dbReference type="InterPro" id="IPR037213">
    <property type="entry name" value="Run_dom_sf"/>
</dbReference>
<feature type="domain" description="RUN" evidence="9">
    <location>
        <begin position="1080"/>
        <end position="1228"/>
    </location>
</feature>
<dbReference type="GO" id="GO:0005802">
    <property type="term" value="C:trans-Golgi network"/>
    <property type="evidence" value="ECO:0007669"/>
    <property type="project" value="TreeGrafter"/>
</dbReference>
<dbReference type="Pfam" id="PF03455">
    <property type="entry name" value="dDENN"/>
    <property type="match status" value="1"/>
</dbReference>
<dbReference type="Pfam" id="PF02759">
    <property type="entry name" value="RUN"/>
    <property type="match status" value="2"/>
</dbReference>
<dbReference type="FunFam" id="2.60.60.20:FF:000001">
    <property type="entry name" value="DENN domain containing 5B"/>
    <property type="match status" value="1"/>
</dbReference>
<dbReference type="GO" id="GO:0042147">
    <property type="term" value="P:retrograde transport, endosome to Golgi"/>
    <property type="evidence" value="ECO:0007669"/>
    <property type="project" value="TreeGrafter"/>
</dbReference>
<reference evidence="10 11" key="1">
    <citation type="submission" date="2019-04" db="EMBL/GenBank/DDBJ databases">
        <authorList>
            <consortium name="Wellcome Sanger Institute Data Sharing"/>
        </authorList>
    </citation>
    <scope>NUCLEOTIDE SEQUENCE [LARGE SCALE GENOMIC DNA]</scope>
</reference>
<dbReference type="Pfam" id="PF01477">
    <property type="entry name" value="PLAT"/>
    <property type="match status" value="1"/>
</dbReference>
<dbReference type="InterPro" id="IPR005112">
    <property type="entry name" value="dDENN_dom"/>
</dbReference>
<dbReference type="PANTHER" id="PTHR46070">
    <property type="entry name" value="PINSTRIPE, ISOFORM A"/>
    <property type="match status" value="1"/>
</dbReference>
<dbReference type="InterPro" id="IPR001194">
    <property type="entry name" value="cDENN_dom"/>
</dbReference>
<dbReference type="Proteomes" id="UP000694397">
    <property type="component" value="Chromosome 2"/>
</dbReference>
<dbReference type="GO" id="GO:0005085">
    <property type="term" value="F:guanyl-nucleotide exchange factor activity"/>
    <property type="evidence" value="ECO:0007669"/>
    <property type="project" value="UniProtKB-KW"/>
</dbReference>
<reference evidence="10" key="3">
    <citation type="submission" date="2025-09" db="UniProtKB">
        <authorList>
            <consortium name="Ensembl"/>
        </authorList>
    </citation>
    <scope>IDENTIFICATION</scope>
</reference>
<comment type="similarity">
    <text evidence="2">Belongs to the RAB6IP1 family.</text>
</comment>
<name>A0A8C9VKX0_SCLFO</name>
<dbReference type="CDD" id="cd01757">
    <property type="entry name" value="PLAT_RAB6IP1"/>
    <property type="match status" value="1"/>
</dbReference>
<protein>
    <submittedName>
        <fullName evidence="10">DENN domain containing 5A</fullName>
    </submittedName>
</protein>
<evidence type="ECO:0000256" key="1">
    <source>
        <dbReference type="ARBA" id="ARBA00004370"/>
    </source>
</evidence>
<dbReference type="Gene3D" id="3.40.50.11500">
    <property type="match status" value="1"/>
</dbReference>
<comment type="subcellular location">
    <subcellularLocation>
        <location evidence="1">Membrane</location>
    </subcellularLocation>
</comment>
<gene>
    <name evidence="10" type="primary">DENND5A</name>
    <name evidence="10" type="synonym">dennd5a</name>
</gene>
<dbReference type="PROSITE" id="PS50826">
    <property type="entry name" value="RUN"/>
    <property type="match status" value="2"/>
</dbReference>
<dbReference type="InterPro" id="IPR005113">
    <property type="entry name" value="uDENN_dom"/>
</dbReference>
<evidence type="ECO:0000259" key="8">
    <source>
        <dbReference type="PROSITE" id="PS50211"/>
    </source>
</evidence>
<dbReference type="Pfam" id="PF03456">
    <property type="entry name" value="uDENN"/>
    <property type="match status" value="1"/>
</dbReference>
<dbReference type="InterPro" id="IPR047277">
    <property type="entry name" value="PLAT_RAB6IP1"/>
</dbReference>
<dbReference type="InterPro" id="IPR004012">
    <property type="entry name" value="Run_dom"/>
</dbReference>
<dbReference type="GO" id="GO:0031267">
    <property type="term" value="F:small GTPase binding"/>
    <property type="evidence" value="ECO:0007669"/>
    <property type="project" value="InterPro"/>
</dbReference>
<dbReference type="FunFam" id="1.20.58.900:FF:000007">
    <property type="entry name" value="DENN domain-containing protein 5B"/>
    <property type="match status" value="1"/>
</dbReference>
<dbReference type="GeneTree" id="ENSGT00940000153678"/>
<organism evidence="10 11">
    <name type="scientific">Scleropages formosus</name>
    <name type="common">Asian bonytongue</name>
    <name type="synonym">Osteoglossum formosum</name>
    <dbReference type="NCBI Taxonomy" id="113540"/>
    <lineage>
        <taxon>Eukaryota</taxon>
        <taxon>Metazoa</taxon>
        <taxon>Chordata</taxon>
        <taxon>Craniata</taxon>
        <taxon>Vertebrata</taxon>
        <taxon>Euteleostomi</taxon>
        <taxon>Actinopterygii</taxon>
        <taxon>Neopterygii</taxon>
        <taxon>Teleostei</taxon>
        <taxon>Osteoglossocephala</taxon>
        <taxon>Osteoglossomorpha</taxon>
        <taxon>Osteoglossiformes</taxon>
        <taxon>Osteoglossidae</taxon>
        <taxon>Scleropages</taxon>
    </lineage>
</organism>
<keyword evidence="5" id="KW-0472">Membrane</keyword>
<evidence type="ECO:0000259" key="7">
    <source>
        <dbReference type="PROSITE" id="PS50095"/>
    </source>
</evidence>
<evidence type="ECO:0000256" key="6">
    <source>
        <dbReference type="PROSITE-ProRule" id="PRU00152"/>
    </source>
</evidence>
<dbReference type="Gene3D" id="1.20.58.900">
    <property type="match status" value="2"/>
</dbReference>
<evidence type="ECO:0000313" key="10">
    <source>
        <dbReference type="Ensembl" id="ENSSFOP00015060882.1"/>
    </source>
</evidence>
<dbReference type="SMART" id="SM00800">
    <property type="entry name" value="uDENN"/>
    <property type="match status" value="1"/>
</dbReference>
<accession>A0A8C9VKX0</accession>
<evidence type="ECO:0000256" key="5">
    <source>
        <dbReference type="ARBA" id="ARBA00023136"/>
    </source>
</evidence>
<evidence type="ECO:0000259" key="9">
    <source>
        <dbReference type="PROSITE" id="PS50826"/>
    </source>
</evidence>
<comment type="caution">
    <text evidence="6">Lacks conserved residue(s) required for the propagation of feature annotation.</text>
</comment>
<sequence>MMSSSFSSCRFADYFVVCGLDTDTGLEPDELSALYRYIQAAKLRDGATRMSARENFEQSPLRRTFKSKVLAHYPENVEWSPFDQDAVGMLCMPKGLSFRTQADPREPQFHSFIITREDGSRSYGFALTFYEEVTSKQICSAMQTLYHMHNAEQYDILHMPSAGPPASLQRFNSYDITRDTLYVSKCICLLAPMAFQQACRKVLEQLHQAITSSQPPPLPLESYIFNVLYEVPLPPAGRSLKFSGVYSPVVCQRPSTSELPLFDFPLSDVFQLLGVENVLQLFTCALLEFQILLYSQHYQRLMTVAESITALMFPFQWQHVYVPILPASLQHFLDAPVPYLMGLHSNGQDDRSKLELPQEANLCFVDIDNHFIELPEDLPQFPSKLEFVQEISEALLAFGIPPEGSSCCGDGVPKLTGFRSCDEVSDRRNGNLAGSPFNSFRLKDNETIARLQALVKRTGISLEKVSLFVREENPASAAYQKVQCEEDELQTHLLNVRLREIFANRFTQMFADYEVFVIQSNQDKDSWFSNRDQMQNFDKASFLSDQPEPYLPFLSRFLETQTFASFIDSKILCHDDEDKEHTLQVFDTRVDKVRMLNVRTPTLRTSMYQKCTNIDESEKAIEMRVSKIDHTALHPHLLDMKIGQGRYEPGFFPRLQSDVLSSGPTGNKWAKRSTAAHWRLRDKQRQHVEQLYLDNEQKHIQEARSLGASIRQPNLSNLSPSVIAQTNWKFVEGLLKECRNKTKRMLVEKMGREAVELGHGEGSITGVEENTLIASLCDLLERIWSHGLQVKQGKSALWSHLLYMLLIRCDLHTSRHIQNIGEIKTDVGKARAWVRLSMEKKLLSRHLKQLLSDEELTKKLYKRYAFLRCDDEKEQFLYHLLSFNAVDYFCFTSVFTTVLIPYHVVVIPSKKLGGSMFTANPWICISGELSETVVLQVPKNSLEITFECQNLGKLTTVQVGHDNSGLYAKWLVECVMVRNEVTGHTYKFPCGRWLGKGVDDGSLERILVGELVTPTSENEERLCRTPPMQQSPSMIRRLVTISPSSKPKLNTGQIQEAVGEAINGIVKHFHKPEKERSSLSLLLCGEYGLVWALEQVFLHGFRTPRLFKNVFIWDFLERAQAHFESPEQRELEQDENWHTRAHDFCRFMRAVNSTPRNIGKDGKFQMLVCLGARDHLLHHWIALLSECPITVQMYEDTAMIKDRVLVNSLIRVLQTLQDFNITLEASLTKGIGI</sequence>
<proteinExistence type="inferred from homology"/>
<dbReference type="Gene3D" id="3.30.450.200">
    <property type="match status" value="1"/>
</dbReference>
<keyword evidence="4" id="KW-0677">Repeat</keyword>
<dbReference type="GO" id="GO:0016020">
    <property type="term" value="C:membrane"/>
    <property type="evidence" value="ECO:0007669"/>
    <property type="project" value="UniProtKB-SubCell"/>
</dbReference>
<dbReference type="InterPro" id="IPR001024">
    <property type="entry name" value="PLAT/LH2_dom"/>
</dbReference>
<feature type="domain" description="UDENN" evidence="8">
    <location>
        <begin position="49"/>
        <end position="580"/>
    </location>
</feature>
<dbReference type="GO" id="GO:0005829">
    <property type="term" value="C:cytosol"/>
    <property type="evidence" value="ECO:0007669"/>
    <property type="project" value="GOC"/>
</dbReference>
<dbReference type="Pfam" id="PF02141">
    <property type="entry name" value="DENN"/>
    <property type="match status" value="1"/>
</dbReference>
<dbReference type="SMART" id="SM00799">
    <property type="entry name" value="DENN"/>
    <property type="match status" value="1"/>
</dbReference>
<dbReference type="PROSITE" id="PS50211">
    <property type="entry name" value="DENN"/>
    <property type="match status" value="1"/>
</dbReference>
<dbReference type="InterPro" id="IPR037516">
    <property type="entry name" value="Tripartite_DENN"/>
</dbReference>
<feature type="domain" description="PLAT" evidence="7">
    <location>
        <begin position="900"/>
        <end position="1008"/>
    </location>
</feature>
<dbReference type="AlphaFoldDB" id="A0A8C9VKX0"/>
<keyword evidence="11" id="KW-1185">Reference proteome</keyword>
<dbReference type="SUPFAM" id="SSF140741">
    <property type="entry name" value="RUN domain-like"/>
    <property type="match status" value="2"/>
</dbReference>
<dbReference type="InterPro" id="IPR043153">
    <property type="entry name" value="DENN_C"/>
</dbReference>
<dbReference type="PROSITE" id="PS50095">
    <property type="entry name" value="PLAT"/>
    <property type="match status" value="1"/>
</dbReference>